<dbReference type="EMBL" id="JAJATW010000010">
    <property type="protein sequence ID" value="MCB5161921.1"/>
    <property type="molecule type" value="Genomic_DNA"/>
</dbReference>
<comment type="caution">
    <text evidence="7">The sequence shown here is derived from an EMBL/GenBank/DDBJ whole genome shotgun (WGS) entry which is preliminary data.</text>
</comment>
<dbReference type="InterPro" id="IPR029753">
    <property type="entry name" value="D-isomer_DH_CS"/>
</dbReference>
<evidence type="ECO:0000259" key="5">
    <source>
        <dbReference type="Pfam" id="PF00389"/>
    </source>
</evidence>
<dbReference type="Pfam" id="PF02826">
    <property type="entry name" value="2-Hacid_dh_C"/>
    <property type="match status" value="1"/>
</dbReference>
<keyword evidence="8" id="KW-1185">Reference proteome</keyword>
<dbReference type="CDD" id="cd12162">
    <property type="entry name" value="2-Hacid_dh_4"/>
    <property type="match status" value="1"/>
</dbReference>
<reference evidence="7" key="1">
    <citation type="submission" date="2021-10" db="EMBL/GenBank/DDBJ databases">
        <title>Marinomonas pontica sp. nov., isolated from the Black Sea.</title>
        <authorList>
            <person name="Zhao L.-H."/>
            <person name="Xue J.-H."/>
        </authorList>
    </citation>
    <scope>NUCLEOTIDE SEQUENCE</scope>
    <source>
        <strain evidence="7">E8</strain>
    </source>
</reference>
<organism evidence="7 8">
    <name type="scientific">Marinomonas algarum</name>
    <dbReference type="NCBI Taxonomy" id="2883105"/>
    <lineage>
        <taxon>Bacteria</taxon>
        <taxon>Pseudomonadati</taxon>
        <taxon>Pseudomonadota</taxon>
        <taxon>Gammaproteobacteria</taxon>
        <taxon>Oceanospirillales</taxon>
        <taxon>Oceanospirillaceae</taxon>
        <taxon>Marinomonas</taxon>
    </lineage>
</organism>
<evidence type="ECO:0000313" key="8">
    <source>
        <dbReference type="Proteomes" id="UP001139095"/>
    </source>
</evidence>
<dbReference type="InterPro" id="IPR006140">
    <property type="entry name" value="D-isomer_DH_NAD-bd"/>
</dbReference>
<dbReference type="SUPFAM" id="SSF52283">
    <property type="entry name" value="Formate/glycerate dehydrogenase catalytic domain-like"/>
    <property type="match status" value="1"/>
</dbReference>
<evidence type="ECO:0000256" key="2">
    <source>
        <dbReference type="ARBA" id="ARBA00023002"/>
    </source>
</evidence>
<dbReference type="SUPFAM" id="SSF51735">
    <property type="entry name" value="NAD(P)-binding Rossmann-fold domains"/>
    <property type="match status" value="1"/>
</dbReference>
<keyword evidence="3" id="KW-0520">NAD</keyword>
<dbReference type="Proteomes" id="UP001139095">
    <property type="component" value="Unassembled WGS sequence"/>
</dbReference>
<dbReference type="InterPro" id="IPR036291">
    <property type="entry name" value="NAD(P)-bd_dom_sf"/>
</dbReference>
<dbReference type="GO" id="GO:0016616">
    <property type="term" value="F:oxidoreductase activity, acting on the CH-OH group of donors, NAD or NADP as acceptor"/>
    <property type="evidence" value="ECO:0007669"/>
    <property type="project" value="InterPro"/>
</dbReference>
<dbReference type="PROSITE" id="PS00670">
    <property type="entry name" value="D_2_HYDROXYACID_DH_2"/>
    <property type="match status" value="1"/>
</dbReference>
<dbReference type="PROSITE" id="PS00671">
    <property type="entry name" value="D_2_HYDROXYACID_DH_3"/>
    <property type="match status" value="1"/>
</dbReference>
<sequence>MKAVFLDRGSFPKHIDITLPAYIDEYVEYDNTTTPEQVIERIKDADIVMVNKAILNAESLHHAKSVKFIQVMATGTNNVDLDACEAMSIKVSNVAGYSGISVPEHTFAMLLALRRNLIHYLEDIKAGKWAEAEYFCFIDHPIKDLSGSTIALIGGGALGQKVATIARAFGMEVLFVERKQAQTVRSGYVSFHDAIQQADIVSLHCPLNADTENLIGQAEFSMMKPSCLLLNMSRGGLVDESALVNALKGGHIAGAAFDVATQEPMPLNHPLQTLTHCPNFLLTPHIAWASDEAMQTLIDIAIDKIAAFASAGQADTQP</sequence>
<dbReference type="Pfam" id="PF00389">
    <property type="entry name" value="2-Hacid_dh"/>
    <property type="match status" value="1"/>
</dbReference>
<evidence type="ECO:0000256" key="4">
    <source>
        <dbReference type="RuleBase" id="RU003719"/>
    </source>
</evidence>
<feature type="domain" description="D-isomer specific 2-hydroxyacid dehydrogenase catalytic" evidence="5">
    <location>
        <begin position="23"/>
        <end position="313"/>
    </location>
</feature>
<gene>
    <name evidence="7" type="ORF">LG368_08405</name>
</gene>
<dbReference type="AlphaFoldDB" id="A0A9X1LER8"/>
<feature type="domain" description="D-isomer specific 2-hydroxyacid dehydrogenase NAD-binding" evidence="6">
    <location>
        <begin position="107"/>
        <end position="287"/>
    </location>
</feature>
<keyword evidence="2 4" id="KW-0560">Oxidoreductase</keyword>
<accession>A0A9X1LER8</accession>
<dbReference type="PANTHER" id="PTHR43761:SF1">
    <property type="entry name" value="D-ISOMER SPECIFIC 2-HYDROXYACID DEHYDROGENASE CATALYTIC DOMAIN-CONTAINING PROTEIN-RELATED"/>
    <property type="match status" value="1"/>
</dbReference>
<dbReference type="Gene3D" id="3.40.50.720">
    <property type="entry name" value="NAD(P)-binding Rossmann-like Domain"/>
    <property type="match status" value="2"/>
</dbReference>
<proteinExistence type="inferred from homology"/>
<dbReference type="PANTHER" id="PTHR43761">
    <property type="entry name" value="D-ISOMER SPECIFIC 2-HYDROXYACID DEHYDROGENASE FAMILY PROTEIN (AFU_ORTHOLOGUE AFUA_1G13630)"/>
    <property type="match status" value="1"/>
</dbReference>
<evidence type="ECO:0000259" key="6">
    <source>
        <dbReference type="Pfam" id="PF02826"/>
    </source>
</evidence>
<dbReference type="GO" id="GO:0051287">
    <property type="term" value="F:NAD binding"/>
    <property type="evidence" value="ECO:0007669"/>
    <property type="project" value="InterPro"/>
</dbReference>
<comment type="similarity">
    <text evidence="1 4">Belongs to the D-isomer specific 2-hydroxyacid dehydrogenase family.</text>
</comment>
<evidence type="ECO:0000313" key="7">
    <source>
        <dbReference type="EMBL" id="MCB5161921.1"/>
    </source>
</evidence>
<evidence type="ECO:0000256" key="1">
    <source>
        <dbReference type="ARBA" id="ARBA00005854"/>
    </source>
</evidence>
<protein>
    <submittedName>
        <fullName evidence="7">D-2-hydroxyacid dehydrogenase</fullName>
    </submittedName>
</protein>
<evidence type="ECO:0000256" key="3">
    <source>
        <dbReference type="ARBA" id="ARBA00023027"/>
    </source>
</evidence>
<dbReference type="RefSeq" id="WP_226754285.1">
    <property type="nucleotide sequence ID" value="NZ_JAJATW010000010.1"/>
</dbReference>
<dbReference type="InterPro" id="IPR006139">
    <property type="entry name" value="D-isomer_2_OHA_DH_cat_dom"/>
</dbReference>
<dbReference type="InterPro" id="IPR050418">
    <property type="entry name" value="D-iso_2-hydroxyacid_DH_PdxB"/>
</dbReference>
<name>A0A9X1LER8_9GAMM</name>